<keyword evidence="3" id="KW-0520">NAD</keyword>
<dbReference type="PROSITE" id="PS00070">
    <property type="entry name" value="ALDEHYDE_DEHYDR_CYS"/>
    <property type="match status" value="1"/>
</dbReference>
<proteinExistence type="predicted"/>
<keyword evidence="2 5" id="KW-0560">Oxidoreductase</keyword>
<dbReference type="InterPro" id="IPR016161">
    <property type="entry name" value="Ald_DH/histidinol_DH"/>
</dbReference>
<evidence type="ECO:0000259" key="4">
    <source>
        <dbReference type="Pfam" id="PF00171"/>
    </source>
</evidence>
<reference evidence="5 6" key="1">
    <citation type="submission" date="2019-08" db="EMBL/GenBank/DDBJ databases">
        <title>Deep-cultivation of Planctomycetes and their phenomic and genomic characterization uncovers novel biology.</title>
        <authorList>
            <person name="Wiegand S."/>
            <person name="Jogler M."/>
            <person name="Boedeker C."/>
            <person name="Pinto D."/>
            <person name="Vollmers J."/>
            <person name="Rivas-Marin E."/>
            <person name="Kohn T."/>
            <person name="Peeters S.H."/>
            <person name="Heuer A."/>
            <person name="Rast P."/>
            <person name="Oberbeckmann S."/>
            <person name="Bunk B."/>
            <person name="Jeske O."/>
            <person name="Meyerdierks A."/>
            <person name="Storesund J.E."/>
            <person name="Kallscheuer N."/>
            <person name="Luecker S."/>
            <person name="Lage O.M."/>
            <person name="Pohl T."/>
            <person name="Merkel B.J."/>
            <person name="Hornburger P."/>
            <person name="Mueller R.-W."/>
            <person name="Bruemmer F."/>
            <person name="Labrenz M."/>
            <person name="Spormann A.M."/>
            <person name="Op den Camp H."/>
            <person name="Overmann J."/>
            <person name="Amann R."/>
            <person name="Jetten M.S.M."/>
            <person name="Mascher T."/>
            <person name="Medema M.H."/>
            <person name="Devos D.P."/>
            <person name="Kaster A.-K."/>
            <person name="Ovreas L."/>
            <person name="Rohde M."/>
            <person name="Galperin M.Y."/>
            <person name="Jogler C."/>
        </authorList>
    </citation>
    <scope>NUCLEOTIDE SEQUENCE [LARGE SCALE GENOMIC DNA]</scope>
    <source>
        <strain evidence="5 6">OJF2</strain>
    </source>
</reference>
<accession>A0A5B9W743</accession>
<dbReference type="Gene3D" id="3.40.309.10">
    <property type="entry name" value="Aldehyde Dehydrogenase, Chain A, domain 2"/>
    <property type="match status" value="1"/>
</dbReference>
<dbReference type="PANTHER" id="PTHR43866:SF4">
    <property type="entry name" value="MALONATE-SEMIALDEHYDE DEHYDROGENASE"/>
    <property type="match status" value="1"/>
</dbReference>
<dbReference type="AlphaFoldDB" id="A0A5B9W743"/>
<dbReference type="InterPro" id="IPR016162">
    <property type="entry name" value="Ald_DH_N"/>
</dbReference>
<dbReference type="InterPro" id="IPR010061">
    <property type="entry name" value="MeMal-semiAld_DH"/>
</dbReference>
<evidence type="ECO:0000313" key="5">
    <source>
        <dbReference type="EMBL" id="QEH35750.1"/>
    </source>
</evidence>
<keyword evidence="6" id="KW-1185">Reference proteome</keyword>
<dbReference type="InterPro" id="IPR015590">
    <property type="entry name" value="Aldehyde_DH_dom"/>
</dbReference>
<dbReference type="CDD" id="cd07085">
    <property type="entry name" value="ALDH_F6_MMSDH"/>
    <property type="match status" value="1"/>
</dbReference>
<dbReference type="GO" id="GO:0006210">
    <property type="term" value="P:thymine catabolic process"/>
    <property type="evidence" value="ECO:0007669"/>
    <property type="project" value="TreeGrafter"/>
</dbReference>
<sequence length="511" mass="54219">MSSIASPGGSPATSPHSAAARNLIGGTWVEGRGDASRDIHNPADTAEMLASVREAAPDQVDEACAAAARALPGWRATPAAERARILFRFREFLEENFSEVARGIVRENGKLLSEARGSLRRGLDVVEFACGIPSQMMGQALADVSRDVDCLTFREPMGVVVGIPPFNFPALIPLWMMSVAVACGNAFILKPAEKAPLTGTGLVEMFADAGLPPGVVGVVQGSKDVSERLIADPHVQAVSFVGTSAVAESVYRLAAAHGKRVQAHGGAKNHLLILPDADLERILPELIGSCFGSAGQRCLAGSVLVAVGDRARQDAVADAFLRAAGELRLGDGLDDAATLCPVVNPVEERRIRAAIGRGEAEGARLRLDGRSQSAPHRPRGCFLGPTIFDDVTPDMFIGREELFGPVVSLMRAPDLDAAITLANRSRYGNTACLFTQSGAATRTFRERIQAGMLGVNVGVPAPMGFFPFGGWKDSIYGYHNTQGADAVAFYTRKKVVTERWFGCEAPKDGWS</sequence>
<dbReference type="Gene3D" id="3.40.605.10">
    <property type="entry name" value="Aldehyde Dehydrogenase, Chain A, domain 1"/>
    <property type="match status" value="1"/>
</dbReference>
<dbReference type="Pfam" id="PF00171">
    <property type="entry name" value="Aldedh"/>
    <property type="match status" value="1"/>
</dbReference>
<dbReference type="GO" id="GO:0004491">
    <property type="term" value="F:methylmalonate-semialdehyde dehydrogenase (acylating, NAD) activity"/>
    <property type="evidence" value="ECO:0007669"/>
    <property type="project" value="UniProtKB-EC"/>
</dbReference>
<dbReference type="RefSeq" id="WP_148595508.1">
    <property type="nucleotide sequence ID" value="NZ_CP042997.1"/>
</dbReference>
<dbReference type="GO" id="GO:0006574">
    <property type="term" value="P:L-valine catabolic process"/>
    <property type="evidence" value="ECO:0007669"/>
    <property type="project" value="TreeGrafter"/>
</dbReference>
<organism evidence="5 6">
    <name type="scientific">Aquisphaera giovannonii</name>
    <dbReference type="NCBI Taxonomy" id="406548"/>
    <lineage>
        <taxon>Bacteria</taxon>
        <taxon>Pseudomonadati</taxon>
        <taxon>Planctomycetota</taxon>
        <taxon>Planctomycetia</taxon>
        <taxon>Isosphaerales</taxon>
        <taxon>Isosphaeraceae</taxon>
        <taxon>Aquisphaera</taxon>
    </lineage>
</organism>
<dbReference type="PANTHER" id="PTHR43866">
    <property type="entry name" value="MALONATE-SEMIALDEHYDE DEHYDROGENASE"/>
    <property type="match status" value="1"/>
</dbReference>
<dbReference type="KEGG" id="agv:OJF2_43070"/>
<evidence type="ECO:0000256" key="2">
    <source>
        <dbReference type="ARBA" id="ARBA00023002"/>
    </source>
</evidence>
<dbReference type="EMBL" id="CP042997">
    <property type="protein sequence ID" value="QEH35750.1"/>
    <property type="molecule type" value="Genomic_DNA"/>
</dbReference>
<gene>
    <name evidence="5" type="primary">iolA_2</name>
    <name evidence="5" type="ORF">OJF2_43070</name>
</gene>
<name>A0A5B9W743_9BACT</name>
<evidence type="ECO:0000256" key="1">
    <source>
        <dbReference type="ARBA" id="ARBA00013048"/>
    </source>
</evidence>
<dbReference type="NCBIfam" id="TIGR01722">
    <property type="entry name" value="MMSDH"/>
    <property type="match status" value="1"/>
</dbReference>
<dbReference type="EC" id="1.2.1.27" evidence="1"/>
<evidence type="ECO:0000256" key="3">
    <source>
        <dbReference type="ARBA" id="ARBA00023027"/>
    </source>
</evidence>
<dbReference type="FunFam" id="3.40.309.10:FF:000002">
    <property type="entry name" value="Methylmalonate-semialdehyde dehydrogenase (Acylating)"/>
    <property type="match status" value="1"/>
</dbReference>
<dbReference type="OrthoDB" id="4503395at2"/>
<dbReference type="SUPFAM" id="SSF53720">
    <property type="entry name" value="ALDH-like"/>
    <property type="match status" value="1"/>
</dbReference>
<dbReference type="Proteomes" id="UP000324233">
    <property type="component" value="Chromosome"/>
</dbReference>
<dbReference type="InterPro" id="IPR016163">
    <property type="entry name" value="Ald_DH_C"/>
</dbReference>
<feature type="domain" description="Aldehyde dehydrogenase" evidence="4">
    <location>
        <begin position="28"/>
        <end position="496"/>
    </location>
</feature>
<protein>
    <recommendedName>
        <fullName evidence="1">methylmalonate-semialdehyde dehydrogenase (CoA acylating)</fullName>
        <ecNumber evidence="1">1.2.1.27</ecNumber>
    </recommendedName>
</protein>
<dbReference type="InterPro" id="IPR016160">
    <property type="entry name" value="Ald_DH_CS_CYS"/>
</dbReference>
<evidence type="ECO:0000313" key="6">
    <source>
        <dbReference type="Proteomes" id="UP000324233"/>
    </source>
</evidence>